<dbReference type="OrthoDB" id="369138at2"/>
<dbReference type="InterPro" id="IPR011711">
    <property type="entry name" value="GntR_C"/>
</dbReference>
<dbReference type="Gene3D" id="1.10.10.10">
    <property type="entry name" value="Winged helix-like DNA-binding domain superfamily/Winged helix DNA-binding domain"/>
    <property type="match status" value="1"/>
</dbReference>
<keyword evidence="1" id="KW-0805">Transcription regulation</keyword>
<dbReference type="Gene3D" id="1.20.120.530">
    <property type="entry name" value="GntR ligand-binding domain-like"/>
    <property type="match status" value="1"/>
</dbReference>
<dbReference type="SMART" id="SM00345">
    <property type="entry name" value="HTH_GNTR"/>
    <property type="match status" value="1"/>
</dbReference>
<protein>
    <submittedName>
        <fullName evidence="5">FadR family transcriptional regulator</fullName>
    </submittedName>
</protein>
<comment type="caution">
    <text evidence="5">The sequence shown here is derived from an EMBL/GenBank/DDBJ whole genome shotgun (WGS) entry which is preliminary data.</text>
</comment>
<dbReference type="InterPro" id="IPR036388">
    <property type="entry name" value="WH-like_DNA-bd_sf"/>
</dbReference>
<evidence type="ECO:0000256" key="2">
    <source>
        <dbReference type="ARBA" id="ARBA00023125"/>
    </source>
</evidence>
<keyword evidence="3" id="KW-0804">Transcription</keyword>
<dbReference type="AlphaFoldDB" id="A0A2S5GDW3"/>
<dbReference type="PROSITE" id="PS50949">
    <property type="entry name" value="HTH_GNTR"/>
    <property type="match status" value="1"/>
</dbReference>
<keyword evidence="6" id="KW-1185">Reference proteome</keyword>
<dbReference type="SUPFAM" id="SSF46785">
    <property type="entry name" value="Winged helix' DNA-binding domain"/>
    <property type="match status" value="1"/>
</dbReference>
<evidence type="ECO:0000313" key="5">
    <source>
        <dbReference type="EMBL" id="PPA71105.1"/>
    </source>
</evidence>
<dbReference type="PANTHER" id="PTHR43537">
    <property type="entry name" value="TRANSCRIPTIONAL REGULATOR, GNTR FAMILY"/>
    <property type="match status" value="1"/>
</dbReference>
<name>A0A2S5GDW3_9BACL</name>
<dbReference type="Pfam" id="PF07729">
    <property type="entry name" value="FCD"/>
    <property type="match status" value="1"/>
</dbReference>
<evidence type="ECO:0000313" key="6">
    <source>
        <dbReference type="Proteomes" id="UP000239047"/>
    </source>
</evidence>
<organism evidence="5 6">
    <name type="scientific">Jeotgalibacillus proteolyticus</name>
    <dbReference type="NCBI Taxonomy" id="2082395"/>
    <lineage>
        <taxon>Bacteria</taxon>
        <taxon>Bacillati</taxon>
        <taxon>Bacillota</taxon>
        <taxon>Bacilli</taxon>
        <taxon>Bacillales</taxon>
        <taxon>Caryophanaceae</taxon>
        <taxon>Jeotgalibacillus</taxon>
    </lineage>
</organism>
<dbReference type="RefSeq" id="WP_104057854.1">
    <property type="nucleotide sequence ID" value="NZ_PREZ01000003.1"/>
</dbReference>
<dbReference type="InterPro" id="IPR008920">
    <property type="entry name" value="TF_FadR/GntR_C"/>
</dbReference>
<gene>
    <name evidence="5" type="ORF">C4B60_10040</name>
</gene>
<feature type="domain" description="HTH gntR-type" evidence="4">
    <location>
        <begin position="7"/>
        <end position="75"/>
    </location>
</feature>
<dbReference type="InterPro" id="IPR000524">
    <property type="entry name" value="Tscrpt_reg_HTH_GntR"/>
</dbReference>
<keyword evidence="2" id="KW-0238">DNA-binding</keyword>
<sequence>MSTLETIPKYKQAVEQISQVYLNGTRSIGDKLPPERELAKRLGVSRTGVREALHYLREAGVIHSRQGGGHYLRVSRLEDAKGNQTVLQLKTDPSLTAEMLEVRRAIECEAVYLAAMRANKADLDTLFGYLEAMKHTLTEEQGAKADAGFHLTIVHASKNGMLNQAAEGLISQMEKNIETTRRQRFVTDASRYQTTYLEHEAIFQAVKGNRADEAKQLMLEHLNRAYEEI</sequence>
<dbReference type="PRINTS" id="PR00035">
    <property type="entry name" value="HTHGNTR"/>
</dbReference>
<dbReference type="CDD" id="cd07377">
    <property type="entry name" value="WHTH_GntR"/>
    <property type="match status" value="1"/>
</dbReference>
<dbReference type="Proteomes" id="UP000239047">
    <property type="component" value="Unassembled WGS sequence"/>
</dbReference>
<dbReference type="PANTHER" id="PTHR43537:SF5">
    <property type="entry name" value="UXU OPERON TRANSCRIPTIONAL REGULATOR"/>
    <property type="match status" value="1"/>
</dbReference>
<dbReference type="EMBL" id="PREZ01000003">
    <property type="protein sequence ID" value="PPA71105.1"/>
    <property type="molecule type" value="Genomic_DNA"/>
</dbReference>
<accession>A0A2S5GDW3</accession>
<dbReference type="Pfam" id="PF00392">
    <property type="entry name" value="GntR"/>
    <property type="match status" value="1"/>
</dbReference>
<dbReference type="SUPFAM" id="SSF48008">
    <property type="entry name" value="GntR ligand-binding domain-like"/>
    <property type="match status" value="1"/>
</dbReference>
<evidence type="ECO:0000256" key="3">
    <source>
        <dbReference type="ARBA" id="ARBA00023163"/>
    </source>
</evidence>
<dbReference type="InterPro" id="IPR036390">
    <property type="entry name" value="WH_DNA-bd_sf"/>
</dbReference>
<dbReference type="SMART" id="SM00895">
    <property type="entry name" value="FCD"/>
    <property type="match status" value="1"/>
</dbReference>
<evidence type="ECO:0000256" key="1">
    <source>
        <dbReference type="ARBA" id="ARBA00023015"/>
    </source>
</evidence>
<proteinExistence type="predicted"/>
<dbReference type="GO" id="GO:0003677">
    <property type="term" value="F:DNA binding"/>
    <property type="evidence" value="ECO:0007669"/>
    <property type="project" value="UniProtKB-KW"/>
</dbReference>
<reference evidence="5 6" key="1">
    <citation type="submission" date="2018-02" db="EMBL/GenBank/DDBJ databases">
        <title>Jeotgalibacillus proteolyticum sp. nov. a protease producing bacterium isolated from ocean sediments of Laizhou Bay.</title>
        <authorList>
            <person name="Li Y."/>
        </authorList>
    </citation>
    <scope>NUCLEOTIDE SEQUENCE [LARGE SCALE GENOMIC DNA]</scope>
    <source>
        <strain evidence="5 6">22-7</strain>
    </source>
</reference>
<dbReference type="GO" id="GO:0003700">
    <property type="term" value="F:DNA-binding transcription factor activity"/>
    <property type="evidence" value="ECO:0007669"/>
    <property type="project" value="InterPro"/>
</dbReference>
<evidence type="ECO:0000259" key="4">
    <source>
        <dbReference type="PROSITE" id="PS50949"/>
    </source>
</evidence>